<accession>A0A2P2NMY3</accession>
<protein>
    <submittedName>
        <fullName evidence="1">Uncharacterized protein</fullName>
    </submittedName>
</protein>
<dbReference type="AlphaFoldDB" id="A0A2P2NMY3"/>
<organism evidence="1">
    <name type="scientific">Rhizophora mucronata</name>
    <name type="common">Asiatic mangrove</name>
    <dbReference type="NCBI Taxonomy" id="61149"/>
    <lineage>
        <taxon>Eukaryota</taxon>
        <taxon>Viridiplantae</taxon>
        <taxon>Streptophyta</taxon>
        <taxon>Embryophyta</taxon>
        <taxon>Tracheophyta</taxon>
        <taxon>Spermatophyta</taxon>
        <taxon>Magnoliopsida</taxon>
        <taxon>eudicotyledons</taxon>
        <taxon>Gunneridae</taxon>
        <taxon>Pentapetalae</taxon>
        <taxon>rosids</taxon>
        <taxon>fabids</taxon>
        <taxon>Malpighiales</taxon>
        <taxon>Rhizophoraceae</taxon>
        <taxon>Rhizophora</taxon>
    </lineage>
</organism>
<dbReference type="EMBL" id="GGEC01063347">
    <property type="protein sequence ID" value="MBX43831.1"/>
    <property type="molecule type" value="Transcribed_RNA"/>
</dbReference>
<reference evidence="1" key="1">
    <citation type="submission" date="2018-02" db="EMBL/GenBank/DDBJ databases">
        <title>Rhizophora mucronata_Transcriptome.</title>
        <authorList>
            <person name="Meera S.P."/>
            <person name="Sreeshan A."/>
            <person name="Augustine A."/>
        </authorList>
    </citation>
    <scope>NUCLEOTIDE SEQUENCE</scope>
    <source>
        <tissue evidence="1">Leaf</tissue>
    </source>
</reference>
<evidence type="ECO:0000313" key="1">
    <source>
        <dbReference type="EMBL" id="MBX43831.1"/>
    </source>
</evidence>
<name>A0A2P2NMY3_RHIMU</name>
<proteinExistence type="predicted"/>
<sequence length="23" mass="2684">MFGCLFSELFSETLDVLPKVFNF</sequence>